<proteinExistence type="predicted"/>
<dbReference type="Proteomes" id="UP001213000">
    <property type="component" value="Unassembled WGS sequence"/>
</dbReference>
<keyword evidence="2" id="KW-1185">Reference proteome</keyword>
<sequence length="88" mass="9793">MHISVDCIATTIIATIIPLRAPLQRFAPDPLYLTTLHPSFLHLCIAQRHSTDSLPIFQHPVTNLNITEMTKHDNLMRHGLGGIALVAF</sequence>
<reference evidence="1" key="1">
    <citation type="submission" date="2022-07" db="EMBL/GenBank/DDBJ databases">
        <title>Genome Sequence of Leucocoprinus birnbaumii.</title>
        <authorList>
            <person name="Buettner E."/>
        </authorList>
    </citation>
    <scope>NUCLEOTIDE SEQUENCE</scope>
    <source>
        <strain evidence="1">VT141</strain>
    </source>
</reference>
<evidence type="ECO:0000313" key="1">
    <source>
        <dbReference type="EMBL" id="KAJ3573815.1"/>
    </source>
</evidence>
<dbReference type="EMBL" id="JANIEX010000090">
    <property type="protein sequence ID" value="KAJ3573815.1"/>
    <property type="molecule type" value="Genomic_DNA"/>
</dbReference>
<comment type="caution">
    <text evidence="1">The sequence shown here is derived from an EMBL/GenBank/DDBJ whole genome shotgun (WGS) entry which is preliminary data.</text>
</comment>
<evidence type="ECO:0000313" key="2">
    <source>
        <dbReference type="Proteomes" id="UP001213000"/>
    </source>
</evidence>
<protein>
    <submittedName>
        <fullName evidence="1">Uncharacterized protein</fullName>
    </submittedName>
</protein>
<accession>A0AAD5W4U7</accession>
<gene>
    <name evidence="1" type="ORF">NP233_g2182</name>
</gene>
<organism evidence="1 2">
    <name type="scientific">Leucocoprinus birnbaumii</name>
    <dbReference type="NCBI Taxonomy" id="56174"/>
    <lineage>
        <taxon>Eukaryota</taxon>
        <taxon>Fungi</taxon>
        <taxon>Dikarya</taxon>
        <taxon>Basidiomycota</taxon>
        <taxon>Agaricomycotina</taxon>
        <taxon>Agaricomycetes</taxon>
        <taxon>Agaricomycetidae</taxon>
        <taxon>Agaricales</taxon>
        <taxon>Agaricineae</taxon>
        <taxon>Agaricaceae</taxon>
        <taxon>Leucocoprinus</taxon>
    </lineage>
</organism>
<name>A0AAD5W4U7_9AGAR</name>
<dbReference type="AlphaFoldDB" id="A0AAD5W4U7"/>